<feature type="chain" id="PRO_5023121445" evidence="2">
    <location>
        <begin position="20"/>
        <end position="273"/>
    </location>
</feature>
<dbReference type="InterPro" id="IPR002925">
    <property type="entry name" value="Dienelactn_hydro"/>
</dbReference>
<dbReference type="Gene3D" id="3.40.50.1820">
    <property type="entry name" value="alpha/beta hydrolase"/>
    <property type="match status" value="1"/>
</dbReference>
<dbReference type="OrthoDB" id="9764953at2"/>
<dbReference type="EMBL" id="SJPR01000001">
    <property type="protein sequence ID" value="TWT99815.1"/>
    <property type="molecule type" value="Genomic_DNA"/>
</dbReference>
<dbReference type="GO" id="GO:0016787">
    <property type="term" value="F:hydrolase activity"/>
    <property type="evidence" value="ECO:0007669"/>
    <property type="project" value="InterPro"/>
</dbReference>
<proteinExistence type="predicted"/>
<keyword evidence="5" id="KW-1185">Reference proteome</keyword>
<dbReference type="PANTHER" id="PTHR43037">
    <property type="entry name" value="UNNAMED PRODUCT-RELATED"/>
    <property type="match status" value="1"/>
</dbReference>
<evidence type="ECO:0000313" key="5">
    <source>
        <dbReference type="Proteomes" id="UP000317421"/>
    </source>
</evidence>
<dbReference type="InterPro" id="IPR029058">
    <property type="entry name" value="AB_hydrolase_fold"/>
</dbReference>
<comment type="caution">
    <text evidence="4">The sequence shown here is derived from an EMBL/GenBank/DDBJ whole genome shotgun (WGS) entry which is preliminary data.</text>
</comment>
<keyword evidence="1 2" id="KW-0732">Signal</keyword>
<dbReference type="PANTHER" id="PTHR43037:SF1">
    <property type="entry name" value="BLL1128 PROTEIN"/>
    <property type="match status" value="1"/>
</dbReference>
<feature type="signal peptide" evidence="2">
    <location>
        <begin position="1"/>
        <end position="19"/>
    </location>
</feature>
<evidence type="ECO:0000313" key="4">
    <source>
        <dbReference type="EMBL" id="TWT99815.1"/>
    </source>
</evidence>
<dbReference type="InterPro" id="IPR050955">
    <property type="entry name" value="Plant_Biomass_Hydrol_Est"/>
</dbReference>
<organism evidence="4 5">
    <name type="scientific">Botrimarina colliarenosi</name>
    <dbReference type="NCBI Taxonomy" id="2528001"/>
    <lineage>
        <taxon>Bacteria</taxon>
        <taxon>Pseudomonadati</taxon>
        <taxon>Planctomycetota</taxon>
        <taxon>Planctomycetia</taxon>
        <taxon>Pirellulales</taxon>
        <taxon>Lacipirellulaceae</taxon>
        <taxon>Botrimarina</taxon>
    </lineage>
</organism>
<dbReference type="AlphaFoldDB" id="A0A5C6AKW5"/>
<evidence type="ECO:0000256" key="2">
    <source>
        <dbReference type="SAM" id="SignalP"/>
    </source>
</evidence>
<dbReference type="Pfam" id="PF01738">
    <property type="entry name" value="DLH"/>
    <property type="match status" value="1"/>
</dbReference>
<dbReference type="RefSeq" id="WP_146443135.1">
    <property type="nucleotide sequence ID" value="NZ_SJPR01000001.1"/>
</dbReference>
<sequence length="273" mass="30177" precursor="true">MTRLVTALSLLFVTATSFAEEPAGSPATPEPLQVFDAATFDDDGFELPYRLMAPKPTDDDEKRPLLVFLHGFGERGDDNRRQLDHGGSLFASADFRDRHRAFVLMPQCPAGNKPDSDEPVVWSMKLRPTSVTVPLGIDQPPSKPMHAVRALVDRLIETLPIDTDRLYVAGLSMGGYGTWEMAAREPEFWAAAAPICGGGNPEWGERLKDLPLWAFHGDADNAVPVERSREMIAAINAAGGRAIYTEYPGEGHGSWNPTFASRQVWDWMFAQHR</sequence>
<reference evidence="4 5" key="1">
    <citation type="submission" date="2019-02" db="EMBL/GenBank/DDBJ databases">
        <title>Deep-cultivation of Planctomycetes and their phenomic and genomic characterization uncovers novel biology.</title>
        <authorList>
            <person name="Wiegand S."/>
            <person name="Jogler M."/>
            <person name="Boedeker C."/>
            <person name="Pinto D."/>
            <person name="Vollmers J."/>
            <person name="Rivas-Marin E."/>
            <person name="Kohn T."/>
            <person name="Peeters S.H."/>
            <person name="Heuer A."/>
            <person name="Rast P."/>
            <person name="Oberbeckmann S."/>
            <person name="Bunk B."/>
            <person name="Jeske O."/>
            <person name="Meyerdierks A."/>
            <person name="Storesund J.E."/>
            <person name="Kallscheuer N."/>
            <person name="Luecker S."/>
            <person name="Lage O.M."/>
            <person name="Pohl T."/>
            <person name="Merkel B.J."/>
            <person name="Hornburger P."/>
            <person name="Mueller R.-W."/>
            <person name="Bruemmer F."/>
            <person name="Labrenz M."/>
            <person name="Spormann A.M."/>
            <person name="Op Den Camp H."/>
            <person name="Overmann J."/>
            <person name="Amann R."/>
            <person name="Jetten M.S.M."/>
            <person name="Mascher T."/>
            <person name="Medema M.H."/>
            <person name="Devos D.P."/>
            <person name="Kaster A.-K."/>
            <person name="Ovreas L."/>
            <person name="Rohde M."/>
            <person name="Galperin M.Y."/>
            <person name="Jogler C."/>
        </authorList>
    </citation>
    <scope>NUCLEOTIDE SEQUENCE [LARGE SCALE GENOMIC DNA]</scope>
    <source>
        <strain evidence="4 5">Pla108</strain>
    </source>
</reference>
<feature type="domain" description="Dienelactone hydrolase" evidence="3">
    <location>
        <begin position="156"/>
        <end position="256"/>
    </location>
</feature>
<evidence type="ECO:0000259" key="3">
    <source>
        <dbReference type="Pfam" id="PF01738"/>
    </source>
</evidence>
<accession>A0A5C6AKW5</accession>
<name>A0A5C6AKW5_9BACT</name>
<gene>
    <name evidence="4" type="ORF">Pla108_07580</name>
</gene>
<dbReference type="SUPFAM" id="SSF53474">
    <property type="entry name" value="alpha/beta-Hydrolases"/>
    <property type="match status" value="1"/>
</dbReference>
<dbReference type="Proteomes" id="UP000317421">
    <property type="component" value="Unassembled WGS sequence"/>
</dbReference>
<evidence type="ECO:0000256" key="1">
    <source>
        <dbReference type="ARBA" id="ARBA00022729"/>
    </source>
</evidence>
<protein>
    <submittedName>
        <fullName evidence="4">Esterase</fullName>
    </submittedName>
</protein>